<keyword evidence="2" id="KW-0732">Signal</keyword>
<evidence type="ECO:0000256" key="2">
    <source>
        <dbReference type="SAM" id="SignalP"/>
    </source>
</evidence>
<evidence type="ECO:0000313" key="3">
    <source>
        <dbReference type="EMBL" id="EJT99819.1"/>
    </source>
</evidence>
<feature type="signal peptide" evidence="2">
    <location>
        <begin position="1"/>
        <end position="19"/>
    </location>
</feature>
<evidence type="ECO:0000256" key="1">
    <source>
        <dbReference type="SAM" id="MobiDB-lite"/>
    </source>
</evidence>
<name>M5FW05_DACPD</name>
<keyword evidence="4" id="KW-1185">Reference proteome</keyword>
<proteinExistence type="predicted"/>
<protein>
    <submittedName>
        <fullName evidence="3">Uncharacterized protein</fullName>
    </submittedName>
</protein>
<dbReference type="AlphaFoldDB" id="M5FW05"/>
<dbReference type="HOGENOM" id="CLU_1820380_0_0_1"/>
<dbReference type="RefSeq" id="XP_040626717.1">
    <property type="nucleotide sequence ID" value="XM_040773224.1"/>
</dbReference>
<feature type="region of interest" description="Disordered" evidence="1">
    <location>
        <begin position="32"/>
        <end position="57"/>
    </location>
</feature>
<evidence type="ECO:0000313" key="4">
    <source>
        <dbReference type="Proteomes" id="UP000030653"/>
    </source>
</evidence>
<dbReference type="Proteomes" id="UP000030653">
    <property type="component" value="Unassembled WGS sequence"/>
</dbReference>
<feature type="chain" id="PRO_5004067307" evidence="2">
    <location>
        <begin position="20"/>
        <end position="142"/>
    </location>
</feature>
<accession>M5FW05</accession>
<dbReference type="EMBL" id="JH795868">
    <property type="protein sequence ID" value="EJT99819.1"/>
    <property type="molecule type" value="Genomic_DNA"/>
</dbReference>
<reference evidence="3 4" key="1">
    <citation type="journal article" date="2012" name="Science">
        <title>The Paleozoic origin of enzymatic lignin decomposition reconstructed from 31 fungal genomes.</title>
        <authorList>
            <person name="Floudas D."/>
            <person name="Binder M."/>
            <person name="Riley R."/>
            <person name="Barry K."/>
            <person name="Blanchette R.A."/>
            <person name="Henrissat B."/>
            <person name="Martinez A.T."/>
            <person name="Otillar R."/>
            <person name="Spatafora J.W."/>
            <person name="Yadav J.S."/>
            <person name="Aerts A."/>
            <person name="Benoit I."/>
            <person name="Boyd A."/>
            <person name="Carlson A."/>
            <person name="Copeland A."/>
            <person name="Coutinho P.M."/>
            <person name="de Vries R.P."/>
            <person name="Ferreira P."/>
            <person name="Findley K."/>
            <person name="Foster B."/>
            <person name="Gaskell J."/>
            <person name="Glotzer D."/>
            <person name="Gorecki P."/>
            <person name="Heitman J."/>
            <person name="Hesse C."/>
            <person name="Hori C."/>
            <person name="Igarashi K."/>
            <person name="Jurgens J.A."/>
            <person name="Kallen N."/>
            <person name="Kersten P."/>
            <person name="Kohler A."/>
            <person name="Kuees U."/>
            <person name="Kumar T.K.A."/>
            <person name="Kuo A."/>
            <person name="LaButti K."/>
            <person name="Larrondo L.F."/>
            <person name="Lindquist E."/>
            <person name="Ling A."/>
            <person name="Lombard V."/>
            <person name="Lucas S."/>
            <person name="Lundell T."/>
            <person name="Martin R."/>
            <person name="McLaughlin D.J."/>
            <person name="Morgenstern I."/>
            <person name="Morin E."/>
            <person name="Murat C."/>
            <person name="Nagy L.G."/>
            <person name="Nolan M."/>
            <person name="Ohm R.A."/>
            <person name="Patyshakuliyeva A."/>
            <person name="Rokas A."/>
            <person name="Ruiz-Duenas F.J."/>
            <person name="Sabat G."/>
            <person name="Salamov A."/>
            <person name="Samejima M."/>
            <person name="Schmutz J."/>
            <person name="Slot J.C."/>
            <person name="St John F."/>
            <person name="Stenlid J."/>
            <person name="Sun H."/>
            <person name="Sun S."/>
            <person name="Syed K."/>
            <person name="Tsang A."/>
            <person name="Wiebenga A."/>
            <person name="Young D."/>
            <person name="Pisabarro A."/>
            <person name="Eastwood D.C."/>
            <person name="Martin F."/>
            <person name="Cullen D."/>
            <person name="Grigoriev I.V."/>
            <person name="Hibbett D.S."/>
        </authorList>
    </citation>
    <scope>NUCLEOTIDE SEQUENCE [LARGE SCALE GENOMIC DNA]</scope>
    <source>
        <strain evidence="3 4">DJM-731 SS1</strain>
    </source>
</reference>
<feature type="non-terminal residue" evidence="3">
    <location>
        <position position="142"/>
    </location>
</feature>
<dbReference type="GeneID" id="63688286"/>
<gene>
    <name evidence="3" type="ORF">DACRYDRAFT_23396</name>
</gene>
<sequence>MTISTSILALLLPPLRVSGVFLPSPNASVSFPPSRSKKVGGVGGERCRSSSSSESPSCPIRRVLVVDPLAGRGIFDGVRMGVIKDEQRFRSERDLPLEGDSNSSFSSSDSMSKRLFLLDEFLLPYCTRTFPPLSLPALLEGV</sequence>
<organism evidence="3 4">
    <name type="scientific">Dacryopinax primogenitus (strain DJM 731)</name>
    <name type="common">Brown rot fungus</name>
    <dbReference type="NCBI Taxonomy" id="1858805"/>
    <lineage>
        <taxon>Eukaryota</taxon>
        <taxon>Fungi</taxon>
        <taxon>Dikarya</taxon>
        <taxon>Basidiomycota</taxon>
        <taxon>Agaricomycotina</taxon>
        <taxon>Dacrymycetes</taxon>
        <taxon>Dacrymycetales</taxon>
        <taxon>Dacrymycetaceae</taxon>
        <taxon>Dacryopinax</taxon>
    </lineage>
</organism>